<sequence>MTSSRDNEPIGEFDQTNGKAPGLEGDDDGALTGDNQEKHGVLTDLVRDEATNFHDRDADGDTDAETPYSEEGRA</sequence>
<dbReference type="AlphaFoldDB" id="A0A6L9XTH7"/>
<evidence type="ECO:0000313" key="2">
    <source>
        <dbReference type="EMBL" id="NEN04710.1"/>
    </source>
</evidence>
<reference evidence="2 3" key="1">
    <citation type="journal article" date="2014" name="J. Microbiol.">
        <title>Diaminobutyricibacter tongyongensis gen. nov., sp. nov. and Homoserinibacter gongjuensis gen. nov., sp. nov. belong to the family Microbacteriaceae.</title>
        <authorList>
            <person name="Kim S.J."/>
            <person name="Ahn J.H."/>
            <person name="Weon H.Y."/>
            <person name="Hamada M."/>
            <person name="Suzuki K."/>
            <person name="Kwon S.W."/>
        </authorList>
    </citation>
    <scope>NUCLEOTIDE SEQUENCE [LARGE SCALE GENOMIC DNA]</scope>
    <source>
        <strain evidence="2 3">NBRC 108724</strain>
    </source>
</reference>
<proteinExistence type="predicted"/>
<keyword evidence="3" id="KW-1185">Reference proteome</keyword>
<evidence type="ECO:0000313" key="3">
    <source>
        <dbReference type="Proteomes" id="UP000474967"/>
    </source>
</evidence>
<dbReference type="RefSeq" id="WP_163287810.1">
    <property type="nucleotide sequence ID" value="NZ_JAAGWY010000001.1"/>
</dbReference>
<organism evidence="2 3">
    <name type="scientific">Leifsonia tongyongensis</name>
    <dbReference type="NCBI Taxonomy" id="1268043"/>
    <lineage>
        <taxon>Bacteria</taxon>
        <taxon>Bacillati</taxon>
        <taxon>Actinomycetota</taxon>
        <taxon>Actinomycetes</taxon>
        <taxon>Micrococcales</taxon>
        <taxon>Microbacteriaceae</taxon>
        <taxon>Leifsonia</taxon>
    </lineage>
</organism>
<comment type="caution">
    <text evidence="2">The sequence shown here is derived from an EMBL/GenBank/DDBJ whole genome shotgun (WGS) entry which is preliminary data.</text>
</comment>
<gene>
    <name evidence="2" type="ORF">G3T36_02390</name>
</gene>
<dbReference type="Proteomes" id="UP000474967">
    <property type="component" value="Unassembled WGS sequence"/>
</dbReference>
<feature type="region of interest" description="Disordered" evidence="1">
    <location>
        <begin position="1"/>
        <end position="74"/>
    </location>
</feature>
<dbReference type="EMBL" id="JAAGWY010000001">
    <property type="protein sequence ID" value="NEN04710.1"/>
    <property type="molecule type" value="Genomic_DNA"/>
</dbReference>
<protein>
    <submittedName>
        <fullName evidence="2">Uncharacterized protein</fullName>
    </submittedName>
</protein>
<evidence type="ECO:0000256" key="1">
    <source>
        <dbReference type="SAM" id="MobiDB-lite"/>
    </source>
</evidence>
<accession>A0A6L9XTH7</accession>
<feature type="compositionally biased region" description="Basic and acidic residues" evidence="1">
    <location>
        <begin position="35"/>
        <end position="59"/>
    </location>
</feature>
<name>A0A6L9XTH7_9MICO</name>